<comment type="caution">
    <text evidence="1">The sequence shown here is derived from an EMBL/GenBank/DDBJ whole genome shotgun (WGS) entry which is preliminary data.</text>
</comment>
<keyword evidence="2" id="KW-1185">Reference proteome</keyword>
<evidence type="ECO:0000313" key="1">
    <source>
        <dbReference type="EMBL" id="GGX47315.1"/>
    </source>
</evidence>
<dbReference type="Proteomes" id="UP000653343">
    <property type="component" value="Unassembled WGS sequence"/>
</dbReference>
<proteinExistence type="predicted"/>
<dbReference type="EMBL" id="BMYU01000007">
    <property type="protein sequence ID" value="GGX47315.1"/>
    <property type="molecule type" value="Genomic_DNA"/>
</dbReference>
<organism evidence="1 2">
    <name type="scientific">Undibacterium squillarum</name>
    <dbReference type="NCBI Taxonomy" id="1131567"/>
    <lineage>
        <taxon>Bacteria</taxon>
        <taxon>Pseudomonadati</taxon>
        <taxon>Pseudomonadota</taxon>
        <taxon>Betaproteobacteria</taxon>
        <taxon>Burkholderiales</taxon>
        <taxon>Oxalobacteraceae</taxon>
        <taxon>Undibacterium</taxon>
    </lineage>
</organism>
<reference evidence="2" key="1">
    <citation type="journal article" date="2019" name="Int. J. Syst. Evol. Microbiol.">
        <title>The Global Catalogue of Microorganisms (GCM) 10K type strain sequencing project: providing services to taxonomists for standard genome sequencing and annotation.</title>
        <authorList>
            <consortium name="The Broad Institute Genomics Platform"/>
            <consortium name="The Broad Institute Genome Sequencing Center for Infectious Disease"/>
            <person name="Wu L."/>
            <person name="Ma J."/>
        </authorList>
    </citation>
    <scope>NUCLEOTIDE SEQUENCE [LARGE SCALE GENOMIC DNA]</scope>
    <source>
        <strain evidence="2">KCTC 23917</strain>
    </source>
</reference>
<protein>
    <submittedName>
        <fullName evidence="1">Uncharacterized protein</fullName>
    </submittedName>
</protein>
<evidence type="ECO:0000313" key="2">
    <source>
        <dbReference type="Proteomes" id="UP000653343"/>
    </source>
</evidence>
<accession>A0ABQ2Y0L6</accession>
<name>A0ABQ2Y0L6_9BURK</name>
<sequence length="168" mass="18708">MCCFCILAENVFADSTTASIPIFSSLCVEEQATGFNWISNSWKPANFKASDKLIVRKVDMQAELRLSASQQQQRCKSEQRFDTGQNDLYISACYLILKLGSVAHQYSGEMCAEYFKNGILQEIDCGNMKFLPDGPYVKQSKFADISPTPRNGYKDSLVVAVGSCARIN</sequence>
<gene>
    <name evidence="1" type="ORF">GCM10010946_27230</name>
</gene>